<organism evidence="3 4">
    <name type="scientific">Sphingomonas naasensis</name>
    <dbReference type="NCBI Taxonomy" id="1344951"/>
    <lineage>
        <taxon>Bacteria</taxon>
        <taxon>Pseudomonadati</taxon>
        <taxon>Pseudomonadota</taxon>
        <taxon>Alphaproteobacteria</taxon>
        <taxon>Sphingomonadales</taxon>
        <taxon>Sphingomonadaceae</taxon>
        <taxon>Sphingomonas</taxon>
    </lineage>
</organism>
<evidence type="ECO:0000313" key="3">
    <source>
        <dbReference type="EMBL" id="TGX43436.1"/>
    </source>
</evidence>
<dbReference type="EMBL" id="SRXU01000003">
    <property type="protein sequence ID" value="TGX43436.1"/>
    <property type="molecule type" value="Genomic_DNA"/>
</dbReference>
<dbReference type="OrthoDB" id="9759959at2"/>
<dbReference type="RefSeq" id="WP_135984270.1">
    <property type="nucleotide sequence ID" value="NZ_JAASQM010000002.1"/>
</dbReference>
<feature type="chain" id="PRO_5020238435" evidence="2">
    <location>
        <begin position="35"/>
        <end position="1116"/>
    </location>
</feature>
<sequence>MGTPQGLRPSKWNRTAFMLAPLAGLLLTPCDAGAQLAATGGVHPNRAGQIAGTLRYRPDREGGFVIENGTERFNRPLYGGNTAFRVDGGDAPEFVLYLPGRGGNLRLAVEQRGHAPWWLHEARSIVTRYLPGELRYEIRDPRLGEGVLRITVLAYRDIEGMVLQAETTHDAGGTRLRWAYGGVNGQRGKRDGDIGTEAVPISQWFALKPEFAEGNRVTPDASGFTLAARPATIGGTLSHGTIGPVASAEDWDSAARLFAGATAAAARPVVTGTLDLGATPSWLSLQVLGRDAGRPRDLADYREVSKRPQPAAADPAPLPRLAPAQLAHRFAETRAAFAALRGQVRIDTPDPYLNAAMAALNIAADAVWDGPQQSIMHGAIAWRTRLLGWRGPYALDALGWHDRARANIRGWLANQNVEPIPVALPPPDEDSNLARSEAALHSNGDLSRSHYDMNSVFIDALLRHLAWTGDMALAREAWPVIERHLAWQRRLFRRPIGPEGLPLYEAYAQIWASDDIGYGGGGVAYASAYNLFANREAARLAQLLGKDGSAYAAEADAIGRAMRAALWLPDRGHFAEYRDTLGERQVHPSAGLWSFYHVVDSRVPDAGEAWRMAAAVLRDMPRLPVTGPGVPGDRPHAMFSTTDWMPYSWSVNNVVMGENAHAALGLWQAGWSESAFTLARSAILASMFMGITPGNVGTLNYLDVYRRESQRDFADGAGVLSRALVEGLFGLRPDALARTLRIEPGLPRDWDHAAIAHPSADFAYRRSGDVERYTVGDPRHRFDRILLRLPARRETLLSATADGKPAAWTVDASAIGHPALLIALPASAQTELVLRWSGAAIDGVERDGTLVPAHAGAFSWRQPSGPGTRVTEAPLPSQRPPTGAQDPVDMRDAFNDRLTAIFAKGKYRGPRSAGASLALPAQGIGGWAGHVNASATIDDSGLRARAAGGEFALPDGGRFRLPPATDAANAAFVSQWSNYPRDVTVKLTGKARYLRLLMAGSTNPMQSRIDNGEVVVTYRDGGTARLPLRNPTSWWPIEQDYLIDDYQFRAPGERPLRVDLRTGAVRVPTGDGKMIDGGAATVLGLPLDPARPLASVTIRALAQEVVIGTLGMTLVR</sequence>
<evidence type="ECO:0000256" key="2">
    <source>
        <dbReference type="SAM" id="SignalP"/>
    </source>
</evidence>
<name>A0A4S1WQ85_9SPHN</name>
<keyword evidence="4" id="KW-1185">Reference proteome</keyword>
<accession>A0A4S1WQ85</accession>
<dbReference type="InterPro" id="IPR008928">
    <property type="entry name" value="6-hairpin_glycosidase_sf"/>
</dbReference>
<proteinExistence type="predicted"/>
<feature type="signal peptide" evidence="2">
    <location>
        <begin position="1"/>
        <end position="34"/>
    </location>
</feature>
<evidence type="ECO:0000256" key="1">
    <source>
        <dbReference type="SAM" id="MobiDB-lite"/>
    </source>
</evidence>
<protein>
    <submittedName>
        <fullName evidence="3">DUF4450 domain-containing protein</fullName>
    </submittedName>
</protein>
<dbReference type="Pfam" id="PF14614">
    <property type="entry name" value="DUF4450"/>
    <property type="match status" value="1"/>
</dbReference>
<dbReference type="InterPro" id="IPR012341">
    <property type="entry name" value="6hp_glycosidase-like_sf"/>
</dbReference>
<gene>
    <name evidence="3" type="ORF">E5A74_09780</name>
</gene>
<feature type="region of interest" description="Disordered" evidence="1">
    <location>
        <begin position="857"/>
        <end position="888"/>
    </location>
</feature>
<evidence type="ECO:0000313" key="4">
    <source>
        <dbReference type="Proteomes" id="UP000309848"/>
    </source>
</evidence>
<dbReference type="Gene3D" id="1.50.10.10">
    <property type="match status" value="1"/>
</dbReference>
<dbReference type="GO" id="GO:0005975">
    <property type="term" value="P:carbohydrate metabolic process"/>
    <property type="evidence" value="ECO:0007669"/>
    <property type="project" value="InterPro"/>
</dbReference>
<dbReference type="Proteomes" id="UP000309848">
    <property type="component" value="Unassembled WGS sequence"/>
</dbReference>
<dbReference type="AlphaFoldDB" id="A0A4S1WQ85"/>
<comment type="caution">
    <text evidence="3">The sequence shown here is derived from an EMBL/GenBank/DDBJ whole genome shotgun (WGS) entry which is preliminary data.</text>
</comment>
<dbReference type="InterPro" id="IPR028028">
    <property type="entry name" value="DUF4450"/>
</dbReference>
<keyword evidence="2" id="KW-0732">Signal</keyword>
<dbReference type="SUPFAM" id="SSF48208">
    <property type="entry name" value="Six-hairpin glycosidases"/>
    <property type="match status" value="1"/>
</dbReference>
<reference evidence="3 4" key="1">
    <citation type="submission" date="2019-04" db="EMBL/GenBank/DDBJ databases">
        <title>Sphingomonas psychrotolerans sp. nov., isolated from soil in the Tianshan Mountains, Xinjiang, China.</title>
        <authorList>
            <person name="Luo Y."/>
            <person name="Sheng H."/>
        </authorList>
    </citation>
    <scope>NUCLEOTIDE SEQUENCE [LARGE SCALE GENOMIC DNA]</scope>
    <source>
        <strain evidence="3 4">KIS18-15</strain>
    </source>
</reference>